<organism evidence="2 3">
    <name type="scientific">Candidatus Phycosocius bacilliformis</name>
    <dbReference type="NCBI Taxonomy" id="1445552"/>
    <lineage>
        <taxon>Bacteria</taxon>
        <taxon>Pseudomonadati</taxon>
        <taxon>Pseudomonadota</taxon>
        <taxon>Alphaproteobacteria</taxon>
        <taxon>Caulobacterales</taxon>
        <taxon>Caulobacterales incertae sedis</taxon>
        <taxon>Candidatus Phycosocius</taxon>
    </lineage>
</organism>
<keyword evidence="2" id="KW-0808">Transferase</keyword>
<dbReference type="InterPro" id="IPR041726">
    <property type="entry name" value="ACAD10_11_N"/>
</dbReference>
<dbReference type="InterPro" id="IPR051678">
    <property type="entry name" value="AGP_Transferase"/>
</dbReference>
<protein>
    <submittedName>
        <fullName evidence="2">Putative aminoglycoside phosphotransferase</fullName>
    </submittedName>
</protein>
<evidence type="ECO:0000313" key="2">
    <source>
        <dbReference type="EMBL" id="GBF58325.1"/>
    </source>
</evidence>
<gene>
    <name evidence="2" type="ORF">PbB2_02005</name>
</gene>
<dbReference type="RefSeq" id="WP_108985198.1">
    <property type="nucleotide sequence ID" value="NZ_BFBR01000006.1"/>
</dbReference>
<dbReference type="InterPro" id="IPR011009">
    <property type="entry name" value="Kinase-like_dom_sf"/>
</dbReference>
<dbReference type="Gene3D" id="3.90.1200.10">
    <property type="match status" value="1"/>
</dbReference>
<dbReference type="CDD" id="cd05154">
    <property type="entry name" value="ACAD10_11_N-like"/>
    <property type="match status" value="1"/>
</dbReference>
<dbReference type="Pfam" id="PF01636">
    <property type="entry name" value="APH"/>
    <property type="match status" value="1"/>
</dbReference>
<dbReference type="PANTHER" id="PTHR21310:SF57">
    <property type="entry name" value="BLR2944 PROTEIN"/>
    <property type="match status" value="1"/>
</dbReference>
<reference evidence="2 3" key="1">
    <citation type="journal article" date="2018" name="Genome Announc.">
        <title>Draft Genome Sequence of "Candidatus Phycosocius bacilliformis," an Alphaproteobacterial Ectosymbiont of the Hydrocarbon-Producing Green Alga Botryococcus braunii.</title>
        <authorList>
            <person name="Tanabe Y."/>
            <person name="Yamaguchi H."/>
            <person name="Watanabe M.M."/>
        </authorList>
    </citation>
    <scope>NUCLEOTIDE SEQUENCE [LARGE SCALE GENOMIC DNA]</scope>
    <source>
        <strain evidence="2 3">BOTRYCO-2</strain>
    </source>
</reference>
<feature type="domain" description="Aminoglycoside phosphotransferase" evidence="1">
    <location>
        <begin position="25"/>
        <end position="255"/>
    </location>
</feature>
<dbReference type="SUPFAM" id="SSF56112">
    <property type="entry name" value="Protein kinase-like (PK-like)"/>
    <property type="match status" value="1"/>
</dbReference>
<keyword evidence="3" id="KW-1185">Reference proteome</keyword>
<dbReference type="PANTHER" id="PTHR21310">
    <property type="entry name" value="AMINOGLYCOSIDE PHOSPHOTRANSFERASE-RELATED-RELATED"/>
    <property type="match status" value="1"/>
</dbReference>
<proteinExistence type="predicted"/>
<dbReference type="Proteomes" id="UP000245086">
    <property type="component" value="Unassembled WGS sequence"/>
</dbReference>
<dbReference type="Gene3D" id="3.30.200.20">
    <property type="entry name" value="Phosphorylase Kinase, domain 1"/>
    <property type="match status" value="1"/>
</dbReference>
<comment type="caution">
    <text evidence="2">The sequence shown here is derived from an EMBL/GenBank/DDBJ whole genome shotgun (WGS) entry which is preliminary data.</text>
</comment>
<evidence type="ECO:0000313" key="3">
    <source>
        <dbReference type="Proteomes" id="UP000245086"/>
    </source>
</evidence>
<dbReference type="EMBL" id="BFBR01000006">
    <property type="protein sequence ID" value="GBF58325.1"/>
    <property type="molecule type" value="Genomic_DNA"/>
</dbReference>
<dbReference type="InterPro" id="IPR002575">
    <property type="entry name" value="Aminoglycoside_PTrfase"/>
</dbReference>
<name>A0A2P2EB82_9PROT</name>
<dbReference type="AlphaFoldDB" id="A0A2P2EB82"/>
<dbReference type="GO" id="GO:0016740">
    <property type="term" value="F:transferase activity"/>
    <property type="evidence" value="ECO:0007669"/>
    <property type="project" value="UniProtKB-KW"/>
</dbReference>
<dbReference type="OrthoDB" id="3806873at2"/>
<sequence length="332" mass="36276">MNALLAPLSRLIKARLDPGAEISDLSRLSGGASQETWSFVIQSEGCEPRKLVLRRAPFARDGGSEAIGLALEAEIMAAAGRAKTPVAPIVYVCQPEDGLGEAFIMAHVPGQTIARKILRDEQFADARTKLARQCGAAMARIHAIDLDSLPKGLPLSHGLDQLDRYEAIYRSFGMDRPVFELGFAWLRRHAPAPRPTTLVHGDFRNGNLMVNAEGLAAVLDWELAHLGDPREDLAWICVNSWRFGERSRHVGGFGDLTDLLAGYAQAGGPQITADELVWFQALGSLKWGVMCLIMYQAYVTGADRSIERAMIGRRASEAEIDLLNLIEGRPHA</sequence>
<accession>A0A2P2EB82</accession>
<evidence type="ECO:0000259" key="1">
    <source>
        <dbReference type="Pfam" id="PF01636"/>
    </source>
</evidence>